<dbReference type="InterPro" id="IPR042099">
    <property type="entry name" value="ANL_N_sf"/>
</dbReference>
<dbReference type="GO" id="GO:0043041">
    <property type="term" value="P:amino acid activation for nonribosomal peptide biosynthetic process"/>
    <property type="evidence" value="ECO:0007669"/>
    <property type="project" value="TreeGrafter"/>
</dbReference>
<dbReference type="FunFam" id="3.30.300.30:FF:000010">
    <property type="entry name" value="Enterobactin synthetase component F"/>
    <property type="match status" value="1"/>
</dbReference>
<feature type="region of interest" description="Disordered" evidence="5">
    <location>
        <begin position="1285"/>
        <end position="1309"/>
    </location>
</feature>
<name>A0A7I9Y063_9MYCO</name>
<dbReference type="InterPro" id="IPR020806">
    <property type="entry name" value="PKS_PP-bd"/>
</dbReference>
<dbReference type="EMBL" id="BLKW01000004">
    <property type="protein sequence ID" value="GFG75367.1"/>
    <property type="molecule type" value="Genomic_DNA"/>
</dbReference>
<keyword evidence="8" id="KW-1185">Reference proteome</keyword>
<dbReference type="FunFam" id="2.30.38.10:FF:000001">
    <property type="entry name" value="Non-ribosomal peptide synthetase PvdI"/>
    <property type="match status" value="1"/>
</dbReference>
<feature type="domain" description="Carrier" evidence="6">
    <location>
        <begin position="991"/>
        <end position="1066"/>
    </location>
</feature>
<keyword evidence="4" id="KW-0597">Phosphoprotein</keyword>
<dbReference type="GO" id="GO:0044550">
    <property type="term" value="P:secondary metabolite biosynthetic process"/>
    <property type="evidence" value="ECO:0007669"/>
    <property type="project" value="UniProtKB-ARBA"/>
</dbReference>
<dbReference type="PANTHER" id="PTHR45527">
    <property type="entry name" value="NONRIBOSOMAL PEPTIDE SYNTHETASE"/>
    <property type="match status" value="1"/>
</dbReference>
<comment type="caution">
    <text evidence="7">The sequence shown here is derived from an EMBL/GenBank/DDBJ whole genome shotgun (WGS) entry which is preliminary data.</text>
</comment>
<dbReference type="Gene3D" id="3.30.559.10">
    <property type="entry name" value="Chloramphenicol acetyltransferase-like domain"/>
    <property type="match status" value="2"/>
</dbReference>
<dbReference type="InterPro" id="IPR001242">
    <property type="entry name" value="Condensation_dom"/>
</dbReference>
<evidence type="ECO:0000256" key="2">
    <source>
        <dbReference type="ARBA" id="ARBA00006432"/>
    </source>
</evidence>
<dbReference type="PANTHER" id="PTHR45527:SF1">
    <property type="entry name" value="FATTY ACID SYNTHASE"/>
    <property type="match status" value="1"/>
</dbReference>
<organism evidence="7 8">
    <name type="scientific">Mycobacterium botniense</name>
    <dbReference type="NCBI Taxonomy" id="84962"/>
    <lineage>
        <taxon>Bacteria</taxon>
        <taxon>Bacillati</taxon>
        <taxon>Actinomycetota</taxon>
        <taxon>Actinomycetes</taxon>
        <taxon>Mycobacteriales</taxon>
        <taxon>Mycobacteriaceae</taxon>
        <taxon>Mycobacterium</taxon>
    </lineage>
</organism>
<dbReference type="RefSeq" id="WP_163758043.1">
    <property type="nucleotide sequence ID" value="NZ_BLKW01000004.1"/>
</dbReference>
<dbReference type="GO" id="GO:0003824">
    <property type="term" value="F:catalytic activity"/>
    <property type="evidence" value="ECO:0007669"/>
    <property type="project" value="InterPro"/>
</dbReference>
<dbReference type="PROSITE" id="PS00012">
    <property type="entry name" value="PHOSPHOPANTETHEINE"/>
    <property type="match status" value="2"/>
</dbReference>
<dbReference type="CDD" id="cd19540">
    <property type="entry name" value="LCL_NRPS-like"/>
    <property type="match status" value="1"/>
</dbReference>
<dbReference type="InterPro" id="IPR009081">
    <property type="entry name" value="PP-bd_ACP"/>
</dbReference>
<dbReference type="UniPathway" id="UPA00011"/>
<dbReference type="Gene3D" id="2.30.38.10">
    <property type="entry name" value="Luciferase, Domain 3"/>
    <property type="match status" value="1"/>
</dbReference>
<evidence type="ECO:0000259" key="6">
    <source>
        <dbReference type="PROSITE" id="PS50075"/>
    </source>
</evidence>
<dbReference type="SMART" id="SM00823">
    <property type="entry name" value="PKS_PP"/>
    <property type="match status" value="2"/>
</dbReference>
<dbReference type="Proteomes" id="UP000465361">
    <property type="component" value="Unassembled WGS sequence"/>
</dbReference>
<dbReference type="InterPro" id="IPR036736">
    <property type="entry name" value="ACP-like_sf"/>
</dbReference>
<feature type="domain" description="Carrier" evidence="6">
    <location>
        <begin position="2064"/>
        <end position="2138"/>
    </location>
</feature>
<dbReference type="CDD" id="cd19531">
    <property type="entry name" value="LCL_NRPS-like"/>
    <property type="match status" value="1"/>
</dbReference>
<dbReference type="PROSITE" id="PS50075">
    <property type="entry name" value="CARRIER"/>
    <property type="match status" value="2"/>
</dbReference>
<dbReference type="SUPFAM" id="SSF52777">
    <property type="entry name" value="CoA-dependent acyltransferases"/>
    <property type="match status" value="4"/>
</dbReference>
<dbReference type="FunFam" id="1.10.1200.10:FF:000016">
    <property type="entry name" value="Non-ribosomal peptide synthase"/>
    <property type="match status" value="1"/>
</dbReference>
<protein>
    <recommendedName>
        <fullName evidence="6">Carrier domain-containing protein</fullName>
    </recommendedName>
</protein>
<dbReference type="Pfam" id="PF00668">
    <property type="entry name" value="Condensation"/>
    <property type="match status" value="2"/>
</dbReference>
<dbReference type="Gene3D" id="3.40.50.980">
    <property type="match status" value="2"/>
</dbReference>
<proteinExistence type="inferred from homology"/>
<evidence type="ECO:0000256" key="5">
    <source>
        <dbReference type="SAM" id="MobiDB-lite"/>
    </source>
</evidence>
<dbReference type="SUPFAM" id="SSF47336">
    <property type="entry name" value="ACP-like"/>
    <property type="match status" value="2"/>
</dbReference>
<dbReference type="InterPro" id="IPR000873">
    <property type="entry name" value="AMP-dep_synth/lig_dom"/>
</dbReference>
<dbReference type="Gene3D" id="3.30.300.30">
    <property type="match status" value="2"/>
</dbReference>
<dbReference type="SUPFAM" id="SSF56801">
    <property type="entry name" value="Acetyl-CoA synthetase-like"/>
    <property type="match status" value="2"/>
</dbReference>
<dbReference type="Pfam" id="PF00501">
    <property type="entry name" value="AMP-binding"/>
    <property type="match status" value="2"/>
</dbReference>
<sequence>MTDATHTGARLDDQRLELLRRRIAERGLTRSAASPTGAQPEQLSAGQRRMWFLHSLDPASALLNVCVSYRITGTVDTERLHAALDAVAMRHRMLRTTYHTDRDGDPYPVTHQRLRPAWTEHDLTSLTGQAQQLRLEVLAQREFRRPFDLTKDSPLRIAVVRLAADELMLLVTAHHIAWDDGSWAPFFTDLTRAYEDADALAPAPEVIPTGDAVDFDADMSYWRSLMTDFPEPLELPGPHGSVVPTTWRSQRVSARLSAHTVDRAVALARDSRATPSMVLMAAFAALVHRYTHSTDFLVAVPVLNRGASNAEDIGYFGNTVVMRMRPQPRQTFRQLVMETRDTAVGAIAHSRVDLEWLVRESNPDRRHGAERMTRVGFGVREPDGRGFCPPGVHCERAELRGQFSQLPLSFMVELAGGTGGVSDNPQGGTGALVEAEYLVEVLDGGLAQQLLEHYIVLLDSALAKPDTALWELTLMSDADANWLRQVSAGEKFVTPAATLPALVTERATRSPDAVAVVYEGRHYSYREINEQANRVAHWLIEQGIGAEDRVAVLLDKSPELVTTALGILKAGAVYLPVDPTYPQDRREFILGDAAAELVLREPITGLERYSPADPAADELVRPLRPDNTAYLIYTSGSTGLPKGVPVPHAPIAEYFVWFGKEYQVDETDRLLQVASPSFDVSIGEIFGTLICGARLVIPRPDGLRDISYLTDLLRREGITSMHFVPSLLSLFLSLPGVNQWRTLRRVPIGGEALPGEIADKFHATFDALLYNFYGPTETVVNATSYQVEGTQGTRIVPIGKPKINTQVYLLDDALQPVPVGVIGEIYIGGTHVAHGYHRRPGLTAERFVADPFTPGGRLYRSGDLARRNADGDIEFVGRADEQVKIRGFRIELGEVAAAISVDPSVGQAVVVAADLPQLGKSLIGYVTPADGGGPDTVDVERIRARVAAALPDYMTPAAYVVLDEIPITAHGKIDRDALPPPQIEASAAYRGPATVTERRLAALFARLLGHDRVGVDDSFFDLGGHSLVAAKLVAAVRSECDVELSIREVFELATVARLAERVDQLRAGAVRAQRPKLIATDHSGPLPLSASQLRSWFAYRVEGPSAVNNIPFAARLSGPCDANALAAAVSDVVARHEILRTTYVEIDGVPYQVVNPAAALPVRRASGYGERWLQEQLDAERRHCFALDREWPIRAAILRIGDEHALSLVVHHIAADHWSGAVLFADLLAAYRARRAGQTPCWARLPVQYADYATWQNALLTEPNGADTALASAQRDYWTRQLAGLPEDSGLRPDFPRQPAPSGDGESVEFSIDPATRGKLAEVCRELGITEFMLLQAVVAVVLYKAGGGADIPLGTPVAGRAEPELDQLIGFFVNIVVLRNDLHGNPTLRQVLTRVRETALAAYAHQDLPFHRVVEAVSPTRSLSRNPLFQVVVHVRDHLPASRVIDSGPAGDMVFTALEPTFDMAPADLSVNFFANEGDGRYSGNVVYRTELYRRASIERLVRWLTQVVMAFADDIDQTLRDVQLTDTAERRRILECWSRGPQVPPGRPRTIPELLEPTRSLGAECIAVRCSDGEIDYPALHRRSDNLAQLLVDHGVGPGSLVGLSTRRGIDLVVALVAIMKAGAGYFPIDPGYPSARKQFMLADVEPPVVLVTAEAAETMPKRAGTKLISLDDPAVRAAMSAPAPQLRLPLPHPDDAMYLVFTSGSTGQPKGVLGTHRAMATRLDWQLLNYPVPGRDIRLAQASMTFLEGSMETLAGLAAGATMILADDAEHRDPEALVSLLQRHSVAQVTAVASLVSAMVDSWPEAVRSLKRLVCSGEPVSESLLQRLVSCVQSGGPELLNNFGATETSGGLVRGPLAPPVPFLGTPTPDSQVYLLDDALQPVPVGVIGELYYAGGQLVRGYWKRPALTASRFVANPFATEPGARFYRSGDRARWTEDGRLEFVGRTDHQVKVRGFRIELGEVEAALAAVDGVAVAAARTWEIAGSTTLAGYVVPHQPLTDDAERSKFAASVRAALSTVLPGYMMPSSITVLDTMPKTESGKLNRPGLPRPLVSTTGQSEPPRTDTERKLAAVFAEVLSTAEIGRFDDFFALGGDSILSVQLAARARAAGLAVNPRMIFENPTVQQLAAALDSPGVVSGEQSDIRFAPMSVSGLSEADLAAVTSAWLSGADAEGTASGTTAAPPDSTGRGGEP</sequence>
<dbReference type="GO" id="GO:0008610">
    <property type="term" value="P:lipid biosynthetic process"/>
    <property type="evidence" value="ECO:0007669"/>
    <property type="project" value="UniProtKB-ARBA"/>
</dbReference>
<dbReference type="GO" id="GO:0072330">
    <property type="term" value="P:monocarboxylic acid biosynthetic process"/>
    <property type="evidence" value="ECO:0007669"/>
    <property type="project" value="UniProtKB-ARBA"/>
</dbReference>
<dbReference type="InterPro" id="IPR023213">
    <property type="entry name" value="CAT-like_dom_sf"/>
</dbReference>
<dbReference type="GO" id="GO:0031177">
    <property type="term" value="F:phosphopantetheine binding"/>
    <property type="evidence" value="ECO:0007669"/>
    <property type="project" value="InterPro"/>
</dbReference>
<dbReference type="CDD" id="cd17646">
    <property type="entry name" value="A_NRPS_AB3403-like"/>
    <property type="match status" value="1"/>
</dbReference>
<dbReference type="NCBIfam" id="TIGR01733">
    <property type="entry name" value="AA-adenyl-dom"/>
    <property type="match status" value="2"/>
</dbReference>
<dbReference type="Gene3D" id="3.40.50.12780">
    <property type="entry name" value="N-terminal domain of ligase-like"/>
    <property type="match status" value="1"/>
</dbReference>
<gene>
    <name evidence="7" type="ORF">MBOT_27320</name>
</gene>
<dbReference type="InterPro" id="IPR010071">
    <property type="entry name" value="AA_adenyl_dom"/>
</dbReference>
<comment type="similarity">
    <text evidence="2">Belongs to the ATP-dependent AMP-binding enzyme family.</text>
</comment>
<dbReference type="FunFam" id="1.10.1200.10:FF:000005">
    <property type="entry name" value="Nonribosomal peptide synthetase 1"/>
    <property type="match status" value="1"/>
</dbReference>
<dbReference type="Pfam" id="PF13193">
    <property type="entry name" value="AMP-binding_C"/>
    <property type="match status" value="2"/>
</dbReference>
<dbReference type="GO" id="GO:0005829">
    <property type="term" value="C:cytosol"/>
    <property type="evidence" value="ECO:0007669"/>
    <property type="project" value="TreeGrafter"/>
</dbReference>
<dbReference type="Gene3D" id="3.30.559.30">
    <property type="entry name" value="Nonribosomal peptide synthetase, condensation domain"/>
    <property type="match status" value="2"/>
</dbReference>
<reference evidence="7 8" key="1">
    <citation type="journal article" date="2019" name="Emerg. Microbes Infect.">
        <title>Comprehensive subspecies identification of 175 nontuberculous mycobacteria species based on 7547 genomic profiles.</title>
        <authorList>
            <person name="Matsumoto Y."/>
            <person name="Kinjo T."/>
            <person name="Motooka D."/>
            <person name="Nabeya D."/>
            <person name="Jung N."/>
            <person name="Uechi K."/>
            <person name="Horii T."/>
            <person name="Iida T."/>
            <person name="Fujita J."/>
            <person name="Nakamura S."/>
        </authorList>
    </citation>
    <scope>NUCLEOTIDE SEQUENCE [LARGE SCALE GENOMIC DNA]</scope>
    <source>
        <strain evidence="7 8">JCM 17322</strain>
    </source>
</reference>
<accession>A0A7I9Y063</accession>
<dbReference type="FunFam" id="3.40.50.12780:FF:000012">
    <property type="entry name" value="Non-ribosomal peptide synthetase"/>
    <property type="match status" value="1"/>
</dbReference>
<dbReference type="CDD" id="cd05930">
    <property type="entry name" value="A_NRPS"/>
    <property type="match status" value="1"/>
</dbReference>
<feature type="region of interest" description="Disordered" evidence="5">
    <location>
        <begin position="2040"/>
        <end position="2068"/>
    </location>
</feature>
<feature type="region of interest" description="Disordered" evidence="5">
    <location>
        <begin position="2174"/>
        <end position="2196"/>
    </location>
</feature>
<evidence type="ECO:0000256" key="3">
    <source>
        <dbReference type="ARBA" id="ARBA00022450"/>
    </source>
</evidence>
<evidence type="ECO:0000256" key="1">
    <source>
        <dbReference type="ARBA" id="ARBA00001957"/>
    </source>
</evidence>
<dbReference type="InterPro" id="IPR020845">
    <property type="entry name" value="AMP-binding_CS"/>
</dbReference>
<dbReference type="FunFam" id="3.40.50.980:FF:000001">
    <property type="entry name" value="Non-ribosomal peptide synthetase"/>
    <property type="match status" value="1"/>
</dbReference>
<evidence type="ECO:0000313" key="8">
    <source>
        <dbReference type="Proteomes" id="UP000465361"/>
    </source>
</evidence>
<dbReference type="PROSITE" id="PS00455">
    <property type="entry name" value="AMP_BINDING"/>
    <property type="match status" value="2"/>
</dbReference>
<evidence type="ECO:0000256" key="4">
    <source>
        <dbReference type="ARBA" id="ARBA00022553"/>
    </source>
</evidence>
<dbReference type="InterPro" id="IPR045851">
    <property type="entry name" value="AMP-bd_C_sf"/>
</dbReference>
<dbReference type="Gene3D" id="1.10.1200.10">
    <property type="entry name" value="ACP-like"/>
    <property type="match status" value="2"/>
</dbReference>
<dbReference type="InterPro" id="IPR006162">
    <property type="entry name" value="Ppantetheine_attach_site"/>
</dbReference>
<keyword evidence="3" id="KW-0596">Phosphopantetheine</keyword>
<evidence type="ECO:0000313" key="7">
    <source>
        <dbReference type="EMBL" id="GFG75367.1"/>
    </source>
</evidence>
<comment type="cofactor">
    <cofactor evidence="1">
        <name>pantetheine 4'-phosphate</name>
        <dbReference type="ChEBI" id="CHEBI:47942"/>
    </cofactor>
</comment>
<dbReference type="Pfam" id="PF00550">
    <property type="entry name" value="PP-binding"/>
    <property type="match status" value="2"/>
</dbReference>
<dbReference type="InterPro" id="IPR025110">
    <property type="entry name" value="AMP-bd_C"/>
</dbReference>